<dbReference type="InterPro" id="IPR016064">
    <property type="entry name" value="NAD/diacylglycerol_kinase_sf"/>
</dbReference>
<sequence length="329" mass="36025">MSAVLSPMQEAATPARAQRADAEFFIVLNEGSGKEEKGGVREAIEAELQRAGRRYQFVPVPPGEILQACQQAAKLASEQGGVLVGAGGDGTINCAAQAALTHDCPLGLIAQGTFNLFARELGLSLDAAEATRFLLHAAPEPVQVCLANEKVFLVNASVGLYPKLLADREEVKQRLGRRRWIAMLAALKSLLEWRLQLTLDSEMDGELAQLRTASVFLCNNRLQLQRVGIQDYVVEQVGQGRMACLLVPTMRWWAKLRMVASAAFGTLGDDGRIQAFPLRSITVSSRNARRLKVATDGEVQFMELPIRFTVSPKPLRVMLPPLEERLPPK</sequence>
<comment type="caution">
    <text evidence="2">The sequence shown here is derived from an EMBL/GenBank/DDBJ whole genome shotgun (WGS) entry which is preliminary data.</text>
</comment>
<evidence type="ECO:0000313" key="3">
    <source>
        <dbReference type="Proteomes" id="UP000806285"/>
    </source>
</evidence>
<reference evidence="2 3" key="1">
    <citation type="submission" date="2020-10" db="EMBL/GenBank/DDBJ databases">
        <title>Ramlibacter sp. HM2 16S ribosomal RNA gene Genome sequencing and assembly.</title>
        <authorList>
            <person name="Kang M."/>
        </authorList>
    </citation>
    <scope>NUCLEOTIDE SEQUENCE [LARGE SCALE GENOMIC DNA]</scope>
    <source>
        <strain evidence="2 3">HM2</strain>
    </source>
</reference>
<feature type="domain" description="DAGKc" evidence="1">
    <location>
        <begin position="19"/>
        <end position="150"/>
    </location>
</feature>
<dbReference type="GO" id="GO:0016301">
    <property type="term" value="F:kinase activity"/>
    <property type="evidence" value="ECO:0007669"/>
    <property type="project" value="UniProtKB-KW"/>
</dbReference>
<protein>
    <submittedName>
        <fullName evidence="2">Diacylglycerol kinase</fullName>
    </submittedName>
</protein>
<dbReference type="EMBL" id="JADDIV010000003">
    <property type="protein sequence ID" value="MBE7367895.1"/>
    <property type="molecule type" value="Genomic_DNA"/>
</dbReference>
<dbReference type="Pfam" id="PF00781">
    <property type="entry name" value="DAGK_cat"/>
    <property type="match status" value="1"/>
</dbReference>
<evidence type="ECO:0000313" key="2">
    <source>
        <dbReference type="EMBL" id="MBE7367895.1"/>
    </source>
</evidence>
<gene>
    <name evidence="2" type="ORF">IM787_09970</name>
</gene>
<dbReference type="Proteomes" id="UP000806285">
    <property type="component" value="Unassembled WGS sequence"/>
</dbReference>
<dbReference type="InterPro" id="IPR017438">
    <property type="entry name" value="ATP-NAD_kinase_N"/>
</dbReference>
<dbReference type="RefSeq" id="WP_193676521.1">
    <property type="nucleotide sequence ID" value="NZ_JADDIV010000003.1"/>
</dbReference>
<name>A0ABR9S324_9BURK</name>
<dbReference type="PROSITE" id="PS50146">
    <property type="entry name" value="DAGK"/>
    <property type="match status" value="1"/>
</dbReference>
<dbReference type="InterPro" id="IPR001206">
    <property type="entry name" value="Diacylglycerol_kinase_cat_dom"/>
</dbReference>
<keyword evidence="2" id="KW-0418">Kinase</keyword>
<proteinExistence type="predicted"/>
<accession>A0ABR9S324</accession>
<dbReference type="SUPFAM" id="SSF111331">
    <property type="entry name" value="NAD kinase/diacylglycerol kinase-like"/>
    <property type="match status" value="1"/>
</dbReference>
<keyword evidence="3" id="KW-1185">Reference proteome</keyword>
<organism evidence="2 3">
    <name type="scientific">Ramlibacter pallidus</name>
    <dbReference type="NCBI Taxonomy" id="2780087"/>
    <lineage>
        <taxon>Bacteria</taxon>
        <taxon>Pseudomonadati</taxon>
        <taxon>Pseudomonadota</taxon>
        <taxon>Betaproteobacteria</taxon>
        <taxon>Burkholderiales</taxon>
        <taxon>Comamonadaceae</taxon>
        <taxon>Ramlibacter</taxon>
    </lineage>
</organism>
<dbReference type="Gene3D" id="2.60.200.40">
    <property type="match status" value="1"/>
</dbReference>
<dbReference type="Gene3D" id="3.40.50.10330">
    <property type="entry name" value="Probable inorganic polyphosphate/atp-NAD kinase, domain 1"/>
    <property type="match status" value="1"/>
</dbReference>
<keyword evidence="2" id="KW-0808">Transferase</keyword>
<evidence type="ECO:0000259" key="1">
    <source>
        <dbReference type="PROSITE" id="PS50146"/>
    </source>
</evidence>